<evidence type="ECO:0000313" key="6">
    <source>
        <dbReference type="EMBL" id="RDV16874.1"/>
    </source>
</evidence>
<feature type="compositionally biased region" description="Polar residues" evidence="4">
    <location>
        <begin position="622"/>
        <end position="637"/>
    </location>
</feature>
<dbReference type="Gene3D" id="2.60.40.420">
    <property type="entry name" value="Cupredoxins - blue copper proteins"/>
    <property type="match status" value="5"/>
</dbReference>
<dbReference type="InterPro" id="IPR008972">
    <property type="entry name" value="Cupredoxin"/>
</dbReference>
<keyword evidence="5" id="KW-0472">Membrane</keyword>
<dbReference type="RefSeq" id="WP_115563815.1">
    <property type="nucleotide sequence ID" value="NZ_QRGR01000002.1"/>
</dbReference>
<feature type="transmembrane region" description="Helical" evidence="5">
    <location>
        <begin position="1416"/>
        <end position="1437"/>
    </location>
</feature>
<dbReference type="OrthoDB" id="9767116at2"/>
<dbReference type="PANTHER" id="PTHR11709:SF394">
    <property type="entry name" value="FI03373P-RELATED"/>
    <property type="match status" value="1"/>
</dbReference>
<feature type="region of interest" description="Disordered" evidence="4">
    <location>
        <begin position="622"/>
        <end position="644"/>
    </location>
</feature>
<sequence>MKSLKSKAIRKYKVVAMSVPIWFNKWGDHNHNGMLFALKQNEENIKKYKKEAGEKPGVSDEERVKHPYYHLVRPLVLRACVGETVKVKFKNKIKNRSVGIHLLADGYDVTKSDGAAVGNNPSTLHKKGECSITYTWTCHHEGVYVFHDAGNLSGMEDGTNLHGLFGALVVEPKGTTWRNPVTGKNDREPTTMVDGKTSEMKWYGDGLYVDVIPNEANEKNKTPWLDIPKKHPEDVNPGVPRKCFREYVIFFHDEPEFRMSHTNHERDICHDQPDLCGNPPLLEHAAHPIMPVSYRAEPMVSRQKELWKKIRQGFLEAPVVHEEQHHSSWLYGDPATPILKAYIGDPVRIRMVDAGVKETHVFHLHLYSWYHDANNRKSPIIDAISIGPLTAHTIVPLWGAGNRQGATGDIIWHCHLYPHFHEGMWGMFRTFDRLQDGSNFYPDKQTPIEKLAVLPDRETPPTYKAAGLGFPNFIEGIFGQRSPLPPWESDNPADIPEGYDYRPLSAKEKKRLEWLKDDPRAHLNHQPRAGWMFNAFKLPEDGKAPLDGESEVPIRFKKNVVHLSVETERFKYNKHCWHDPEGHLYKLIDKPRILSGDKPPCVLNQQGQHELLHIACNESDTLNTKETNTPGSANVSPEPTDPYNSDDKPLFIRANHGDVVTLELENCLPRAFCRSPFDEPLPPCEKYTIPIESNGEYYKNDRYWKADLTPPMQCGLHVHLVKFDPLVCDGASTGWNYISGPRAPYYDKEKGKWRYLRMRYIWWVDEEFGVIFTHDHLFANFRQKRGLFGAMIAEPHGAQYLDPTNLTKEVKNGDVAVIKYTKDGKPTFFREFCFGLGDFVPLYNRQHLPLNEPPIPGGHSDHGVVGVNYRSAPIRERTVRTHDPALYHGGEELKKDPAYCFSSRVWCDPDTPIFHANPGDPIRIRLLQGSHEEQHSFQIHGMRWRRFLDDPDSPLVNQQTVGISETFNFHIDHNYGPGDYLYKFGTSDDLWMGAWGIIRIGEKADLPYPEGAKPTGKGSLYASPGANVRRFIIVAESQEVNYCANPALSDPKGMVYRLLDEISKDGKPLGRKKPPLSQKGAVREPLVLRCRKGEKIEIELHNETKEHPIIEPAAPMVPVDILDRPVSGRVSIHADLLLYDITTSDGCNVGYNPVDHWMKPEPDNRIDQTVGHGKKKIYTWYADIEGPILLQDFADFRNHRHHGLIGALIVEPEDAKINYNYEKNGKISCAVNVVSKTHGVFEEVVLIIQDGLRLFHFGNLSLPMGDAPPDLGEDKPDPTDQGQKAFNYRAQPIGKPHWMHLREEDNLTDRQPLPEPLLYHLPRERNLRLHLLTAADKPRNHSFHLHGHTWPEWPTTNSLTQVGSATSLSAGSVQTLKIKLNKKPADYAFSSGALRWSVSQGLWGILRVKKRVRSSFIANSISLAIIGGIGYGLFKIFNKKQKVNRK</sequence>
<keyword evidence="5" id="KW-1133">Transmembrane helix</keyword>
<evidence type="ECO:0000256" key="3">
    <source>
        <dbReference type="ARBA" id="ARBA00023008"/>
    </source>
</evidence>
<dbReference type="PROSITE" id="PS00080">
    <property type="entry name" value="MULTICOPPER_OXIDASE2"/>
    <property type="match status" value="1"/>
</dbReference>
<comment type="caution">
    <text evidence="6">The sequence shown here is derived from an EMBL/GenBank/DDBJ whole genome shotgun (WGS) entry which is preliminary data.</text>
</comment>
<dbReference type="PANTHER" id="PTHR11709">
    <property type="entry name" value="MULTI-COPPER OXIDASE"/>
    <property type="match status" value="1"/>
</dbReference>
<dbReference type="EMBL" id="QRGR01000002">
    <property type="protein sequence ID" value="RDV16874.1"/>
    <property type="molecule type" value="Genomic_DNA"/>
</dbReference>
<dbReference type="InterPro" id="IPR045087">
    <property type="entry name" value="Cu-oxidase_fam"/>
</dbReference>
<keyword evidence="1" id="KW-0479">Metal-binding</keyword>
<keyword evidence="3" id="KW-0186">Copper</keyword>
<dbReference type="Proteomes" id="UP000256708">
    <property type="component" value="Unassembled WGS sequence"/>
</dbReference>
<protein>
    <submittedName>
        <fullName evidence="6">Uncharacterized protein</fullName>
    </submittedName>
</protein>
<evidence type="ECO:0000256" key="4">
    <source>
        <dbReference type="SAM" id="MobiDB-lite"/>
    </source>
</evidence>
<reference evidence="7" key="1">
    <citation type="submission" date="2018-08" db="EMBL/GenBank/DDBJ databases">
        <authorList>
            <person name="Liu Z.-W."/>
            <person name="Du Z.-J."/>
        </authorList>
    </citation>
    <scope>NUCLEOTIDE SEQUENCE [LARGE SCALE GENOMIC DNA]</scope>
    <source>
        <strain evidence="7">H4X</strain>
    </source>
</reference>
<organism evidence="6 7">
    <name type="scientific">Pontibacter diazotrophicus</name>
    <dbReference type="NCBI Taxonomy" id="1400979"/>
    <lineage>
        <taxon>Bacteria</taxon>
        <taxon>Pseudomonadati</taxon>
        <taxon>Bacteroidota</taxon>
        <taxon>Cytophagia</taxon>
        <taxon>Cytophagales</taxon>
        <taxon>Hymenobacteraceae</taxon>
        <taxon>Pontibacter</taxon>
    </lineage>
</organism>
<evidence type="ECO:0000256" key="2">
    <source>
        <dbReference type="ARBA" id="ARBA00023002"/>
    </source>
</evidence>
<gene>
    <name evidence="6" type="ORF">DXT99_01815</name>
</gene>
<dbReference type="GO" id="GO:0016491">
    <property type="term" value="F:oxidoreductase activity"/>
    <property type="evidence" value="ECO:0007669"/>
    <property type="project" value="UniProtKB-KW"/>
</dbReference>
<evidence type="ECO:0000256" key="5">
    <source>
        <dbReference type="SAM" id="Phobius"/>
    </source>
</evidence>
<keyword evidence="5" id="KW-0812">Transmembrane</keyword>
<dbReference type="InterPro" id="IPR002355">
    <property type="entry name" value="Cu_oxidase_Cu_BS"/>
</dbReference>
<evidence type="ECO:0000256" key="1">
    <source>
        <dbReference type="ARBA" id="ARBA00022723"/>
    </source>
</evidence>
<accession>A0A3D8LI13</accession>
<dbReference type="SUPFAM" id="SSF49503">
    <property type="entry name" value="Cupredoxins"/>
    <property type="match status" value="5"/>
</dbReference>
<keyword evidence="7" id="KW-1185">Reference proteome</keyword>
<keyword evidence="2" id="KW-0560">Oxidoreductase</keyword>
<evidence type="ECO:0000313" key="7">
    <source>
        <dbReference type="Proteomes" id="UP000256708"/>
    </source>
</evidence>
<name>A0A3D8LI13_9BACT</name>
<proteinExistence type="predicted"/>
<dbReference type="GO" id="GO:0005507">
    <property type="term" value="F:copper ion binding"/>
    <property type="evidence" value="ECO:0007669"/>
    <property type="project" value="InterPro"/>
</dbReference>